<dbReference type="Pfam" id="PF13248">
    <property type="entry name" value="Zn_ribbon_3"/>
    <property type="match status" value="1"/>
</dbReference>
<dbReference type="Proteomes" id="UP000562027">
    <property type="component" value="Unassembled WGS sequence"/>
</dbReference>
<dbReference type="RefSeq" id="WP_184298225.1">
    <property type="nucleotide sequence ID" value="NZ_JACHLP010000003.1"/>
</dbReference>
<evidence type="ECO:0000313" key="3">
    <source>
        <dbReference type="Proteomes" id="UP000562027"/>
    </source>
</evidence>
<dbReference type="AlphaFoldDB" id="A0A840L8V4"/>
<protein>
    <submittedName>
        <fullName evidence="2">Uncharacterized protein YaaW (UPF0174 family)</fullName>
    </submittedName>
</protein>
<dbReference type="EMBL" id="JACHLP010000003">
    <property type="protein sequence ID" value="MBB4843185.1"/>
    <property type="molecule type" value="Genomic_DNA"/>
</dbReference>
<feature type="domain" description="Putative zinc-ribbon" evidence="1">
    <location>
        <begin position="244"/>
        <end position="267"/>
    </location>
</feature>
<organism evidence="2 3">
    <name type="scientific">Roseateles oligotrophus</name>
    <dbReference type="NCBI Taxonomy" id="1769250"/>
    <lineage>
        <taxon>Bacteria</taxon>
        <taxon>Pseudomonadati</taxon>
        <taxon>Pseudomonadota</taxon>
        <taxon>Betaproteobacteria</taxon>
        <taxon>Burkholderiales</taxon>
        <taxon>Sphaerotilaceae</taxon>
        <taxon>Roseateles</taxon>
    </lineage>
</organism>
<dbReference type="InterPro" id="IPR059113">
    <property type="entry name" value="Znf_ribbon"/>
</dbReference>
<sequence length="286" mass="30383">MASLIADIDLADLIDNAEFEDIAALIDYVTDQGKGRVSLAADTLSTLVASKEVGYVSPQSRALLVEVLKRYGGHTVMNFFRGGEGVPYREIVRDVASHMDVKTNKDESCESMEATIIMVVLKKAFEDMTEEQRDEMFKEFGGVYKPGAGPAAFAVLQGLIKASGFGSFRVTLIVVNALSKAILGRGLTFAGNAALMRALGAFAGPIGWALTAVWTVFDLGSPAYRVTVPCVLHIAYMRQKAALRSCPNCATPASPSANFCGKCGTPITALLLLEDGISGTEAADSI</sequence>
<comment type="caution">
    <text evidence="2">The sequence shown here is derived from an EMBL/GenBank/DDBJ whole genome shotgun (WGS) entry which is preliminary data.</text>
</comment>
<evidence type="ECO:0000259" key="1">
    <source>
        <dbReference type="Pfam" id="PF13248"/>
    </source>
</evidence>
<evidence type="ECO:0000313" key="2">
    <source>
        <dbReference type="EMBL" id="MBB4843185.1"/>
    </source>
</evidence>
<gene>
    <name evidence="2" type="ORF">HNP55_001704</name>
</gene>
<keyword evidence="3" id="KW-1185">Reference proteome</keyword>
<reference evidence="2 3" key="1">
    <citation type="submission" date="2020-08" db="EMBL/GenBank/DDBJ databases">
        <title>Functional genomics of gut bacteria from endangered species of beetles.</title>
        <authorList>
            <person name="Carlos-Shanley C."/>
        </authorList>
    </citation>
    <scope>NUCLEOTIDE SEQUENCE [LARGE SCALE GENOMIC DNA]</scope>
    <source>
        <strain evidence="2 3">S00239</strain>
    </source>
</reference>
<proteinExistence type="predicted"/>
<name>A0A840L8V4_9BURK</name>
<accession>A0A840L8V4</accession>